<dbReference type="GeneID" id="94336821"/>
<evidence type="ECO:0000313" key="6">
    <source>
        <dbReference type="EMBL" id="KAK2195926.1"/>
    </source>
</evidence>
<dbReference type="GO" id="GO:0000463">
    <property type="term" value="P:maturation of LSU-rRNA from tricistronic rRNA transcript (SSU-rRNA, 5.8S rRNA, LSU-rRNA)"/>
    <property type="evidence" value="ECO:0007669"/>
    <property type="project" value="TreeGrafter"/>
</dbReference>
<dbReference type="InterPro" id="IPR039699">
    <property type="entry name" value="Ribosomal_uL30"/>
</dbReference>
<proteinExistence type="inferred from homology"/>
<evidence type="ECO:0000256" key="2">
    <source>
        <dbReference type="ARBA" id="ARBA00022980"/>
    </source>
</evidence>
<dbReference type="GO" id="GO:0022625">
    <property type="term" value="C:cytosolic large ribosomal subunit"/>
    <property type="evidence" value="ECO:0007669"/>
    <property type="project" value="TreeGrafter"/>
</dbReference>
<dbReference type="GO" id="GO:0003723">
    <property type="term" value="F:RNA binding"/>
    <property type="evidence" value="ECO:0007669"/>
    <property type="project" value="InterPro"/>
</dbReference>
<dbReference type="GO" id="GO:0003735">
    <property type="term" value="F:structural constituent of ribosome"/>
    <property type="evidence" value="ECO:0007669"/>
    <property type="project" value="TreeGrafter"/>
</dbReference>
<dbReference type="InterPro" id="IPR012988">
    <property type="entry name" value="Ribosomal_uL30_N_euk"/>
</dbReference>
<name>A0AAD9UNK3_9APIC</name>
<dbReference type="NCBIfam" id="TIGR01310">
    <property type="entry name" value="uL30_euk"/>
    <property type="match status" value="1"/>
</dbReference>
<dbReference type="KEGG" id="bdw:94336821"/>
<feature type="domain" description="Large ribosomal subunit protein uL30-like ferredoxin-like fold" evidence="4">
    <location>
        <begin position="94"/>
        <end position="144"/>
    </location>
</feature>
<evidence type="ECO:0000256" key="3">
    <source>
        <dbReference type="ARBA" id="ARBA00023274"/>
    </source>
</evidence>
<dbReference type="InterPro" id="IPR018038">
    <property type="entry name" value="Ribosomal_uL30_CS"/>
</dbReference>
<feature type="domain" description="Large ribosomal subunit protein uL30 N-terminal eukaryotes" evidence="5">
    <location>
        <begin position="19"/>
        <end position="89"/>
    </location>
</feature>
<sequence>MADRFVLKSFKGLKKEECNEGLRKKIERNELLRKIKEREVKAQSEAKKKRIIDLKKRALSHAQEYLEQEKKLVELRRQAKADGSFYKEPDAKVVFVVRIKGINKLTPKPRLILKLFRLLQLHNGVFIKVNKATSEMLKLITPYVTFGYPSLAVIRKLLYKRGYAKVGPRGAKSRIMLSNESIISENLGHLGIHGVEDIVHEIYTCGPNFKQVTNFLWPFKLSSPRKGFVAKRHGFSETRGGDAGNREELINKLLVRMI</sequence>
<comment type="caution">
    <text evidence="6">The sequence shown here is derived from an EMBL/GenBank/DDBJ whole genome shotgun (WGS) entry which is preliminary data.</text>
</comment>
<dbReference type="RefSeq" id="XP_067802768.1">
    <property type="nucleotide sequence ID" value="XM_067947546.1"/>
</dbReference>
<evidence type="ECO:0000259" key="5">
    <source>
        <dbReference type="Pfam" id="PF08079"/>
    </source>
</evidence>
<dbReference type="AlphaFoldDB" id="A0AAD9UNK3"/>
<comment type="similarity">
    <text evidence="1">Belongs to the universal ribosomal protein uL30 family.</text>
</comment>
<keyword evidence="2 6" id="KW-0689">Ribosomal protein</keyword>
<dbReference type="PROSITE" id="PS00634">
    <property type="entry name" value="RIBOSOMAL_L30"/>
    <property type="match status" value="1"/>
</dbReference>
<organism evidence="6 7">
    <name type="scientific">Babesia duncani</name>
    <dbReference type="NCBI Taxonomy" id="323732"/>
    <lineage>
        <taxon>Eukaryota</taxon>
        <taxon>Sar</taxon>
        <taxon>Alveolata</taxon>
        <taxon>Apicomplexa</taxon>
        <taxon>Aconoidasida</taxon>
        <taxon>Piroplasmida</taxon>
        <taxon>Babesiidae</taxon>
        <taxon>Babesia</taxon>
    </lineage>
</organism>
<dbReference type="InterPro" id="IPR016082">
    <property type="entry name" value="Ribosomal_uL30_ferredoxin-like"/>
</dbReference>
<dbReference type="InterPro" id="IPR005998">
    <property type="entry name" value="Ribosomal_uL30_euk"/>
</dbReference>
<dbReference type="CDD" id="cd01657">
    <property type="entry name" value="Ribosomal_L7_archeal_euk"/>
    <property type="match status" value="1"/>
</dbReference>
<dbReference type="PANTHER" id="PTHR11524">
    <property type="entry name" value="60S RIBOSOMAL PROTEIN L7"/>
    <property type="match status" value="1"/>
</dbReference>
<accession>A0AAD9UNK3</accession>
<evidence type="ECO:0000256" key="1">
    <source>
        <dbReference type="ARBA" id="ARBA00007594"/>
    </source>
</evidence>
<dbReference type="EMBL" id="JALLKP010000003">
    <property type="protein sequence ID" value="KAK2195926.1"/>
    <property type="molecule type" value="Genomic_DNA"/>
</dbReference>
<keyword evidence="3" id="KW-0687">Ribonucleoprotein</keyword>
<dbReference type="Pfam" id="PF08079">
    <property type="entry name" value="Ribosomal_L30_N"/>
    <property type="match status" value="1"/>
</dbReference>
<dbReference type="PANTHER" id="PTHR11524:SF16">
    <property type="entry name" value="LARGE RIBOSOMAL SUBUNIT PROTEIN UL30"/>
    <property type="match status" value="1"/>
</dbReference>
<protein>
    <submittedName>
        <fullName evidence="6">Bifunctional Ribosomal protein L30</fullName>
    </submittedName>
</protein>
<dbReference type="Gene3D" id="3.30.1390.20">
    <property type="entry name" value="Ribosomal protein L30, ferredoxin-like fold domain"/>
    <property type="match status" value="1"/>
</dbReference>
<evidence type="ECO:0000259" key="4">
    <source>
        <dbReference type="Pfam" id="PF00327"/>
    </source>
</evidence>
<reference evidence="6" key="1">
    <citation type="journal article" date="2023" name="Nat. Microbiol.">
        <title>Babesia duncani multi-omics identifies virulence factors and drug targets.</title>
        <authorList>
            <person name="Singh P."/>
            <person name="Lonardi S."/>
            <person name="Liang Q."/>
            <person name="Vydyam P."/>
            <person name="Khabirova E."/>
            <person name="Fang T."/>
            <person name="Gihaz S."/>
            <person name="Thekkiniath J."/>
            <person name="Munshi M."/>
            <person name="Abel S."/>
            <person name="Ciampossin L."/>
            <person name="Batugedara G."/>
            <person name="Gupta M."/>
            <person name="Lu X.M."/>
            <person name="Lenz T."/>
            <person name="Chakravarty S."/>
            <person name="Cornillot E."/>
            <person name="Hu Y."/>
            <person name="Ma W."/>
            <person name="Gonzalez L.M."/>
            <person name="Sanchez S."/>
            <person name="Estrada K."/>
            <person name="Sanchez-Flores A."/>
            <person name="Montero E."/>
            <person name="Harb O.S."/>
            <person name="Le Roch K.G."/>
            <person name="Mamoun C.B."/>
        </authorList>
    </citation>
    <scope>NUCLEOTIDE SEQUENCE</scope>
    <source>
        <strain evidence="6">WA1</strain>
    </source>
</reference>
<dbReference type="FunFam" id="3.30.1390.20:FF:000004">
    <property type="entry name" value="60S ribosomal protein L7"/>
    <property type="match status" value="1"/>
</dbReference>
<gene>
    <name evidence="6" type="ORF">BdWA1_002524</name>
</gene>
<dbReference type="InterPro" id="IPR035808">
    <property type="entry name" value="Ribosomal_uL30_euk_arc"/>
</dbReference>
<dbReference type="SUPFAM" id="SSF55129">
    <property type="entry name" value="Ribosomal protein L30p/L7e"/>
    <property type="match status" value="1"/>
</dbReference>
<dbReference type="Pfam" id="PF00327">
    <property type="entry name" value="Ribosomal_L30"/>
    <property type="match status" value="1"/>
</dbReference>
<dbReference type="Proteomes" id="UP001214638">
    <property type="component" value="Unassembled WGS sequence"/>
</dbReference>
<keyword evidence="7" id="KW-1185">Reference proteome</keyword>
<evidence type="ECO:0000313" key="7">
    <source>
        <dbReference type="Proteomes" id="UP001214638"/>
    </source>
</evidence>
<dbReference type="InterPro" id="IPR036919">
    <property type="entry name" value="Ribo_uL30_ferredoxin-like_sf"/>
</dbReference>